<dbReference type="InterPro" id="IPR055348">
    <property type="entry name" value="DctQ"/>
</dbReference>
<dbReference type="PANTHER" id="PTHR35011">
    <property type="entry name" value="2,3-DIKETO-L-GULONATE TRAP TRANSPORTER SMALL PERMEASE PROTEIN YIAM"/>
    <property type="match status" value="1"/>
</dbReference>
<evidence type="ECO:0000313" key="11">
    <source>
        <dbReference type="EMBL" id="GGM19267.1"/>
    </source>
</evidence>
<evidence type="ECO:0000256" key="3">
    <source>
        <dbReference type="ARBA" id="ARBA00022475"/>
    </source>
</evidence>
<evidence type="ECO:0000313" key="12">
    <source>
        <dbReference type="Proteomes" id="UP000616499"/>
    </source>
</evidence>
<evidence type="ECO:0000256" key="6">
    <source>
        <dbReference type="ARBA" id="ARBA00022989"/>
    </source>
</evidence>
<keyword evidence="2 9" id="KW-0813">Transport</keyword>
<name>A0ABQ2GZ44_9PSED</name>
<keyword evidence="3" id="KW-1003">Cell membrane</keyword>
<dbReference type="PANTHER" id="PTHR35011:SF2">
    <property type="entry name" value="2,3-DIKETO-L-GULONATE TRAP TRANSPORTER SMALL PERMEASE PROTEIN YIAM"/>
    <property type="match status" value="1"/>
</dbReference>
<feature type="transmembrane region" description="Helical" evidence="9">
    <location>
        <begin position="149"/>
        <end position="175"/>
    </location>
</feature>
<reference evidence="12" key="1">
    <citation type="journal article" date="2019" name="Int. J. Syst. Evol. Microbiol.">
        <title>The Global Catalogue of Microorganisms (GCM) 10K type strain sequencing project: providing services to taxonomists for standard genome sequencing and annotation.</title>
        <authorList>
            <consortium name="The Broad Institute Genomics Platform"/>
            <consortium name="The Broad Institute Genome Sequencing Center for Infectious Disease"/>
            <person name="Wu L."/>
            <person name="Ma J."/>
        </authorList>
    </citation>
    <scope>NUCLEOTIDE SEQUENCE [LARGE SCALE GENOMIC DNA]</scope>
    <source>
        <strain evidence="12">JCM 13501</strain>
    </source>
</reference>
<accession>A0ABQ2GZ44</accession>
<comment type="similarity">
    <text evidence="8 9">Belongs to the TRAP transporter small permease family.</text>
</comment>
<keyword evidence="7 9" id="KW-0472">Membrane</keyword>
<sequence length="204" mass="22415">MLLLFLVIQNKHNNSEKPKGMVMKNVIDLYFRFIKLLLVLCMLGMVALVFGNVVLRYAFNSGISVSEELSRWLFVFMVFLGAIIGLKERSHIGMGSLLAALPAGGKRLCLTVSHLIVLYILWLIIQGSWQQAVINKDVVAPASGLSMAVFYSAGLVFGITSVGIMLYELYAALFLPLPSRLSSPAIEKQGAVPPLQQTASREIN</sequence>
<proteinExistence type="inferred from homology"/>
<keyword evidence="5 9" id="KW-0812">Transmembrane</keyword>
<comment type="function">
    <text evidence="9">Part of the tripartite ATP-independent periplasmic (TRAP) transport system.</text>
</comment>
<evidence type="ECO:0000256" key="1">
    <source>
        <dbReference type="ARBA" id="ARBA00004429"/>
    </source>
</evidence>
<keyword evidence="6 9" id="KW-1133">Transmembrane helix</keyword>
<keyword evidence="12" id="KW-1185">Reference proteome</keyword>
<dbReference type="Proteomes" id="UP000616499">
    <property type="component" value="Unassembled WGS sequence"/>
</dbReference>
<comment type="subunit">
    <text evidence="9">The complex comprises the extracytoplasmic solute receptor protein and the two transmembrane proteins.</text>
</comment>
<evidence type="ECO:0000259" key="10">
    <source>
        <dbReference type="Pfam" id="PF04290"/>
    </source>
</evidence>
<comment type="caution">
    <text evidence="11">The sequence shown here is derived from an EMBL/GenBank/DDBJ whole genome shotgun (WGS) entry which is preliminary data.</text>
</comment>
<feature type="transmembrane region" description="Helical" evidence="9">
    <location>
        <begin position="33"/>
        <end position="57"/>
    </location>
</feature>
<dbReference type="InterPro" id="IPR007387">
    <property type="entry name" value="TRAP_DctQ"/>
</dbReference>
<feature type="transmembrane region" description="Helical" evidence="9">
    <location>
        <begin position="69"/>
        <end position="87"/>
    </location>
</feature>
<feature type="domain" description="Tripartite ATP-independent periplasmic transporters DctQ component" evidence="10">
    <location>
        <begin position="45"/>
        <end position="170"/>
    </location>
</feature>
<gene>
    <name evidence="11" type="ORF">GCM10009425_32780</name>
</gene>
<evidence type="ECO:0000256" key="8">
    <source>
        <dbReference type="ARBA" id="ARBA00038436"/>
    </source>
</evidence>
<keyword evidence="4 9" id="KW-0997">Cell inner membrane</keyword>
<protein>
    <recommendedName>
        <fullName evidence="9">TRAP transporter small permease protein</fullName>
    </recommendedName>
</protein>
<evidence type="ECO:0000256" key="4">
    <source>
        <dbReference type="ARBA" id="ARBA00022519"/>
    </source>
</evidence>
<comment type="subcellular location">
    <subcellularLocation>
        <location evidence="1 9">Cell inner membrane</location>
        <topology evidence="1 9">Multi-pass membrane protein</topology>
    </subcellularLocation>
</comment>
<feature type="transmembrane region" description="Helical" evidence="9">
    <location>
        <begin position="108"/>
        <end position="129"/>
    </location>
</feature>
<dbReference type="Pfam" id="PF04290">
    <property type="entry name" value="DctQ"/>
    <property type="match status" value="1"/>
</dbReference>
<organism evidence="11 12">
    <name type="scientific">Pseudomonas asuensis</name>
    <dbReference type="NCBI Taxonomy" id="1825787"/>
    <lineage>
        <taxon>Bacteria</taxon>
        <taxon>Pseudomonadati</taxon>
        <taxon>Pseudomonadota</taxon>
        <taxon>Gammaproteobacteria</taxon>
        <taxon>Pseudomonadales</taxon>
        <taxon>Pseudomonadaceae</taxon>
        <taxon>Pseudomonas</taxon>
    </lineage>
</organism>
<evidence type="ECO:0000256" key="9">
    <source>
        <dbReference type="RuleBase" id="RU369079"/>
    </source>
</evidence>
<evidence type="ECO:0000256" key="7">
    <source>
        <dbReference type="ARBA" id="ARBA00023136"/>
    </source>
</evidence>
<evidence type="ECO:0000256" key="5">
    <source>
        <dbReference type="ARBA" id="ARBA00022692"/>
    </source>
</evidence>
<evidence type="ECO:0000256" key="2">
    <source>
        <dbReference type="ARBA" id="ARBA00022448"/>
    </source>
</evidence>
<dbReference type="EMBL" id="BMNW01000007">
    <property type="protein sequence ID" value="GGM19267.1"/>
    <property type="molecule type" value="Genomic_DNA"/>
</dbReference>